<evidence type="ECO:0000256" key="1">
    <source>
        <dbReference type="SAM" id="MobiDB-lite"/>
    </source>
</evidence>
<name>A0A9W2ZAH1_BIOGL</name>
<dbReference type="GeneID" id="106078763"/>
<accession>A0A9W2ZAH1</accession>
<feature type="compositionally biased region" description="Basic and acidic residues" evidence="1">
    <location>
        <begin position="402"/>
        <end position="421"/>
    </location>
</feature>
<feature type="region of interest" description="Disordered" evidence="1">
    <location>
        <begin position="58"/>
        <end position="108"/>
    </location>
</feature>
<feature type="region of interest" description="Disordered" evidence="1">
    <location>
        <begin position="372"/>
        <end position="458"/>
    </location>
</feature>
<proteinExistence type="predicted"/>
<evidence type="ECO:0000313" key="3">
    <source>
        <dbReference type="RefSeq" id="XP_055871962.1"/>
    </source>
</evidence>
<keyword evidence="2" id="KW-1185">Reference proteome</keyword>
<feature type="compositionally biased region" description="Basic and acidic residues" evidence="1">
    <location>
        <begin position="433"/>
        <end position="443"/>
    </location>
</feature>
<feature type="region of interest" description="Disordered" evidence="1">
    <location>
        <begin position="292"/>
        <end position="314"/>
    </location>
</feature>
<evidence type="ECO:0000313" key="2">
    <source>
        <dbReference type="Proteomes" id="UP001165740"/>
    </source>
</evidence>
<dbReference type="Proteomes" id="UP001165740">
    <property type="component" value="Chromosome 17"/>
</dbReference>
<sequence length="590" mass="66228">MSGKTHCGVRDLIRYINHEIALKITRMQETERVVPLDIAQLRKTQRRVAALLQSVRNSGDLSTGKHKRSSLTQAYNKLDPRHDQDKWGYSPRPPNPSAASRDSYGNTRENTYSDIRRLINTMKPSAQPDQGSSTLRTGLHDGQLQPPLTNGTSRVTSHVKRNTESDVNNGYLSSSRLPDVNLNERSDDVPSDSNANIDRLRFPEIDKAGSLVGTNNGPVGRGDNLKYKGSFSERMLSPIKDTPVERNFSFISEKTGGSLRMDEDYVPMQITITKLSDADQYGASDDHTGWTLDNPMKKLDGANSPSSSGSSSPINFMARLGSASWCTCARSDKATTPCTECRRIGGHEKWCVSASGLCQHCRKPVKRLGTRQRRLPEIRNNRGSEEAEDELSGFQIKNKSTSRIERQRQREQRERFEHELNRTSPGAQQNQRVRFEDESDKNKLQQPDVGANASDAFLGDTNHKKSMVAGKARNPNDDQVVRIPKLGVNVHKTAYILALHDSMEQTAKKKSKVKDKKKHRLPQESETKGTVFSYFTLLKRPHSDPPHPLNIGIKQNFGAVVKDGMKHVFGSIKFADYYPGGKRWKELYES</sequence>
<dbReference type="RefSeq" id="XP_055871962.1">
    <property type="nucleotide sequence ID" value="XM_056015987.1"/>
</dbReference>
<reference evidence="3 4" key="1">
    <citation type="submission" date="2025-04" db="UniProtKB">
        <authorList>
            <consortium name="RefSeq"/>
        </authorList>
    </citation>
    <scope>IDENTIFICATION</scope>
</reference>
<feature type="compositionally biased region" description="Low complexity" evidence="1">
    <location>
        <begin position="304"/>
        <end position="313"/>
    </location>
</feature>
<feature type="region of interest" description="Disordered" evidence="1">
    <location>
        <begin position="123"/>
        <end position="198"/>
    </location>
</feature>
<gene>
    <name evidence="3 4" type="primary">LOC106078763</name>
</gene>
<evidence type="ECO:0000313" key="4">
    <source>
        <dbReference type="RefSeq" id="XP_055871963.1"/>
    </source>
</evidence>
<dbReference type="OrthoDB" id="6120423at2759"/>
<dbReference type="RefSeq" id="XP_055871963.1">
    <property type="nucleotide sequence ID" value="XM_056015988.1"/>
</dbReference>
<feature type="compositionally biased region" description="Polar residues" evidence="1">
    <location>
        <begin position="146"/>
        <end position="156"/>
    </location>
</feature>
<feature type="compositionally biased region" description="Polar residues" evidence="1">
    <location>
        <begin position="123"/>
        <end position="136"/>
    </location>
</feature>
<feature type="compositionally biased region" description="Polar residues" evidence="1">
    <location>
        <begin position="422"/>
        <end position="432"/>
    </location>
</feature>
<feature type="compositionally biased region" description="Polar residues" evidence="1">
    <location>
        <begin position="165"/>
        <end position="176"/>
    </location>
</feature>
<protein>
    <submittedName>
        <fullName evidence="3 4">Uncharacterized protein LOC106078763 isoform X1</fullName>
    </submittedName>
</protein>
<dbReference type="AlphaFoldDB" id="A0A9W2ZAH1"/>
<feature type="compositionally biased region" description="Basic and acidic residues" evidence="1">
    <location>
        <begin position="374"/>
        <end position="385"/>
    </location>
</feature>
<organism evidence="2 3">
    <name type="scientific">Biomphalaria glabrata</name>
    <name type="common">Bloodfluke planorb</name>
    <name type="synonym">Freshwater snail</name>
    <dbReference type="NCBI Taxonomy" id="6526"/>
    <lineage>
        <taxon>Eukaryota</taxon>
        <taxon>Metazoa</taxon>
        <taxon>Spiralia</taxon>
        <taxon>Lophotrochozoa</taxon>
        <taxon>Mollusca</taxon>
        <taxon>Gastropoda</taxon>
        <taxon>Heterobranchia</taxon>
        <taxon>Euthyneura</taxon>
        <taxon>Panpulmonata</taxon>
        <taxon>Hygrophila</taxon>
        <taxon>Lymnaeoidea</taxon>
        <taxon>Planorbidae</taxon>
        <taxon>Biomphalaria</taxon>
    </lineage>
</organism>